<keyword evidence="1" id="KW-0732">Signal</keyword>
<dbReference type="AlphaFoldDB" id="A0A1I5XGR8"/>
<organism evidence="2 3">
    <name type="scientific">Parafilimonas terrae</name>
    <dbReference type="NCBI Taxonomy" id="1465490"/>
    <lineage>
        <taxon>Bacteria</taxon>
        <taxon>Pseudomonadati</taxon>
        <taxon>Bacteroidota</taxon>
        <taxon>Chitinophagia</taxon>
        <taxon>Chitinophagales</taxon>
        <taxon>Chitinophagaceae</taxon>
        <taxon>Parafilimonas</taxon>
    </lineage>
</organism>
<dbReference type="Proteomes" id="UP000199031">
    <property type="component" value="Unassembled WGS sequence"/>
</dbReference>
<evidence type="ECO:0000313" key="3">
    <source>
        <dbReference type="Proteomes" id="UP000199031"/>
    </source>
</evidence>
<proteinExistence type="predicted"/>
<dbReference type="RefSeq" id="WP_090659697.1">
    <property type="nucleotide sequence ID" value="NZ_FOXQ01000008.1"/>
</dbReference>
<dbReference type="InterPro" id="IPR013783">
    <property type="entry name" value="Ig-like_fold"/>
</dbReference>
<evidence type="ECO:0000256" key="1">
    <source>
        <dbReference type="SAM" id="SignalP"/>
    </source>
</evidence>
<evidence type="ECO:0000313" key="2">
    <source>
        <dbReference type="EMBL" id="SFQ31148.1"/>
    </source>
</evidence>
<feature type="signal peptide" evidence="1">
    <location>
        <begin position="1"/>
        <end position="20"/>
    </location>
</feature>
<gene>
    <name evidence="2" type="ORF">SAMN05444277_108182</name>
</gene>
<keyword evidence="3" id="KW-1185">Reference proteome</keyword>
<name>A0A1I5XGR8_9BACT</name>
<accession>A0A1I5XGR8</accession>
<sequence>MIKKLLFSFLVLCMAAYSKGQITIVPQVPPAGVIVKSQLWNMMVVSTGDYASVSISLILKDASGGNTVLSGASKMINITTGNNQYDFAALSPITYDYQSPDMGSDPDGFLIAGSYIACYAVKESIHGQVTETCIPIVVEPTSPPLLNTPYDNEELVSYIPNFSWIPPMPVELFSNLNYDFKLVEVQPGQSTADAIQQNIPVYLTNQTDPFLYYPSSAMSLDTGKLYAWQVIANNNSTYSVSSEIWSFRIVDNYDEDTLLVANELYLRLKNYSDGTVPQCKTQLRVAYTNASVDSVVSYVVKDVRESDQPVISSGELILRPGLNLLSVPGTGNLENERIYLFQLFNSRNEVWSVKFQFQAPQK</sequence>
<feature type="chain" id="PRO_5011436452" evidence="1">
    <location>
        <begin position="21"/>
        <end position="362"/>
    </location>
</feature>
<protein>
    <submittedName>
        <fullName evidence="2">Uncharacterized protein</fullName>
    </submittedName>
</protein>
<reference evidence="2 3" key="1">
    <citation type="submission" date="2016-10" db="EMBL/GenBank/DDBJ databases">
        <authorList>
            <person name="de Groot N.N."/>
        </authorList>
    </citation>
    <scope>NUCLEOTIDE SEQUENCE [LARGE SCALE GENOMIC DNA]</scope>
    <source>
        <strain evidence="2 3">DSM 28286</strain>
    </source>
</reference>
<dbReference type="Gene3D" id="2.60.40.10">
    <property type="entry name" value="Immunoglobulins"/>
    <property type="match status" value="1"/>
</dbReference>
<dbReference type="STRING" id="1465490.SAMN05444277_108182"/>
<dbReference type="EMBL" id="FOXQ01000008">
    <property type="protein sequence ID" value="SFQ31148.1"/>
    <property type="molecule type" value="Genomic_DNA"/>
</dbReference>
<dbReference type="OrthoDB" id="633506at2"/>